<evidence type="ECO:0000256" key="3">
    <source>
        <dbReference type="ARBA" id="ARBA00023239"/>
    </source>
</evidence>
<protein>
    <submittedName>
        <fullName evidence="5">Class II aldolase</fullName>
    </submittedName>
</protein>
<dbReference type="InterPro" id="IPR015813">
    <property type="entry name" value="Pyrv/PenolPyrv_kinase-like_dom"/>
</dbReference>
<dbReference type="PANTHER" id="PTHR30502">
    <property type="entry name" value="2-KETO-3-DEOXY-L-RHAMNONATE ALDOLASE"/>
    <property type="match status" value="1"/>
</dbReference>
<dbReference type="Gene3D" id="3.20.20.60">
    <property type="entry name" value="Phosphoenolpyruvate-binding domains"/>
    <property type="match status" value="1"/>
</dbReference>
<dbReference type="InterPro" id="IPR005000">
    <property type="entry name" value="Aldolase/citrate-lyase_domain"/>
</dbReference>
<comment type="similarity">
    <text evidence="1">Belongs to the HpcH/HpaI aldolase family.</text>
</comment>
<feature type="domain" description="HpcH/HpaI aldolase/citrate lyase" evidence="4">
    <location>
        <begin position="1"/>
        <end position="196"/>
    </location>
</feature>
<dbReference type="InterPro" id="IPR050251">
    <property type="entry name" value="HpcH-HpaI_aldolase"/>
</dbReference>
<evidence type="ECO:0000259" key="4">
    <source>
        <dbReference type="Pfam" id="PF03328"/>
    </source>
</evidence>
<dbReference type="AlphaFoldDB" id="A0A7G9P5R1"/>
<accession>A0A7G9P5R1</accession>
<evidence type="ECO:0000256" key="1">
    <source>
        <dbReference type="ARBA" id="ARBA00005568"/>
    </source>
</evidence>
<dbReference type="InterPro" id="IPR040442">
    <property type="entry name" value="Pyrv_kinase-like_dom_sf"/>
</dbReference>
<sequence>MGFDFLWYDLEHSDKSLETFSNLCRASRTGDVDILARPARWEFMRMGRLLEAGAQGIMYPRCESADEAREVVRWAKFHPLGERGFDGGSADNNFGRCSANDYTEEANRETWITIQIESPEALPHVGEIAKVEGVDCIFFGPGDFSVLAGVPGQIKHESVLQAPKSIAKATLSEGKVFGTLVFDMEQSEYMQDIGAKLLIHSADVLLYKWAYDNILEDYLSLR</sequence>
<dbReference type="GO" id="GO:0046872">
    <property type="term" value="F:metal ion binding"/>
    <property type="evidence" value="ECO:0007669"/>
    <property type="project" value="UniProtKB-KW"/>
</dbReference>
<keyword evidence="3" id="KW-0456">Lyase</keyword>
<gene>
    <name evidence="5" type="ORF">bin0_2007</name>
</gene>
<proteinExistence type="inferred from homology"/>
<keyword evidence="2" id="KW-0479">Metal-binding</keyword>
<organism evidence="5">
    <name type="scientific">uncultured Verrucomicrobiota bacterium</name>
    <dbReference type="NCBI Taxonomy" id="156588"/>
    <lineage>
        <taxon>Bacteria</taxon>
        <taxon>Pseudomonadati</taxon>
        <taxon>Verrucomicrobiota</taxon>
        <taxon>environmental samples</taxon>
    </lineage>
</organism>
<dbReference type="EMBL" id="MN956703">
    <property type="protein sequence ID" value="QNN25582.1"/>
    <property type="molecule type" value="Genomic_DNA"/>
</dbReference>
<dbReference type="PANTHER" id="PTHR30502:SF0">
    <property type="entry name" value="PHOSPHOENOLPYRUVATE CARBOXYLASE FAMILY PROTEIN"/>
    <property type="match status" value="1"/>
</dbReference>
<dbReference type="GO" id="GO:0016832">
    <property type="term" value="F:aldehyde-lyase activity"/>
    <property type="evidence" value="ECO:0007669"/>
    <property type="project" value="TreeGrafter"/>
</dbReference>
<evidence type="ECO:0000313" key="5">
    <source>
        <dbReference type="EMBL" id="QNN25582.1"/>
    </source>
</evidence>
<evidence type="ECO:0000256" key="2">
    <source>
        <dbReference type="ARBA" id="ARBA00022723"/>
    </source>
</evidence>
<reference evidence="5" key="1">
    <citation type="journal article" date="2020" name="Environ.">
        <title>Characterization of sponge-associated Verrucomicrobia: microcompartment-based sugar utilization and enhanced toxin-antitoxin modules as features of host-associated Opitutales.</title>
        <authorList>
            <person name="Sizikov S."/>
            <person name="Burgsdorf I."/>
            <person name="Handley K.M."/>
            <person name="Lahyani M."/>
            <person name="Haber M."/>
            <person name="Steindler L."/>
        </authorList>
    </citation>
    <scope>NUCLEOTIDE SEQUENCE</scope>
</reference>
<dbReference type="Pfam" id="PF03328">
    <property type="entry name" value="HpcH_HpaI"/>
    <property type="match status" value="1"/>
</dbReference>
<name>A0A7G9P5R1_9BACT</name>
<dbReference type="SUPFAM" id="SSF51621">
    <property type="entry name" value="Phosphoenolpyruvate/pyruvate domain"/>
    <property type="match status" value="1"/>
</dbReference>
<dbReference type="GO" id="GO:0005737">
    <property type="term" value="C:cytoplasm"/>
    <property type="evidence" value="ECO:0007669"/>
    <property type="project" value="TreeGrafter"/>
</dbReference>